<name>A0A6U2CXJ9_HEMAN</name>
<evidence type="ECO:0008006" key="5">
    <source>
        <dbReference type="Google" id="ProtNLM"/>
    </source>
</evidence>
<dbReference type="AlphaFoldDB" id="A0A6U2CXJ9"/>
<sequence length="233" mass="26207">MEMRMRLAVESENFGEAAEIRDDLRVMRRKDPHVRAEEDMKKAVEEERYSDAEELKQEMQRAGPPPGSQVEDRLNTLAGISRKDKTAMLPTSDATTNGIRVQVRSFYNREESIPRDGRFLFGYNVTITNTGDMPCQVVSRQWYIKTEPDDRVEEVSGTGVVGRQPVLEKGETFSYASACPLSVPGDYLNNLPESRVVGSMEGAYTLVSGPVGQEVFRAVIDRFCFVLPDEDSL</sequence>
<dbReference type="Pfam" id="PF04379">
    <property type="entry name" value="DUF525"/>
    <property type="match status" value="1"/>
</dbReference>
<dbReference type="InterPro" id="IPR050718">
    <property type="entry name" value="ApaG-like"/>
</dbReference>
<dbReference type="PANTHER" id="PTHR47191:SF2">
    <property type="entry name" value="OS05G0170800 PROTEIN"/>
    <property type="match status" value="1"/>
</dbReference>
<feature type="region of interest" description="Disordered" evidence="1">
    <location>
        <begin position="32"/>
        <end position="71"/>
    </location>
</feature>
<accession>A0A6U2CXJ9</accession>
<reference evidence="4" key="1">
    <citation type="submission" date="2021-01" db="EMBL/GenBank/DDBJ databases">
        <authorList>
            <person name="Corre E."/>
            <person name="Pelletier E."/>
            <person name="Niang G."/>
            <person name="Scheremetjew M."/>
            <person name="Finn R."/>
            <person name="Kale V."/>
            <person name="Holt S."/>
            <person name="Cochrane G."/>
            <person name="Meng A."/>
            <person name="Brown T."/>
            <person name="Cohen L."/>
        </authorList>
    </citation>
    <scope>NUCLEOTIDE SEQUENCE</scope>
    <source>
        <strain evidence="4">CCMP441</strain>
    </source>
</reference>
<dbReference type="InterPro" id="IPR036767">
    <property type="entry name" value="ApaG_sf"/>
</dbReference>
<feature type="domain" description="UVR" evidence="2">
    <location>
        <begin position="1"/>
        <end position="30"/>
    </location>
</feature>
<evidence type="ECO:0000259" key="3">
    <source>
        <dbReference type="PROSITE" id="PS51087"/>
    </source>
</evidence>
<evidence type="ECO:0000313" key="4">
    <source>
        <dbReference type="EMBL" id="CAD8755227.1"/>
    </source>
</evidence>
<proteinExistence type="predicted"/>
<dbReference type="Gene3D" id="2.60.40.1470">
    <property type="entry name" value="ApaG domain"/>
    <property type="match status" value="1"/>
</dbReference>
<organism evidence="4">
    <name type="scientific">Hemiselmis andersenii</name>
    <name type="common">Cryptophyte alga</name>
    <dbReference type="NCBI Taxonomy" id="464988"/>
    <lineage>
        <taxon>Eukaryota</taxon>
        <taxon>Cryptophyceae</taxon>
        <taxon>Cryptomonadales</taxon>
        <taxon>Hemiselmidaceae</taxon>
        <taxon>Hemiselmis</taxon>
    </lineage>
</organism>
<dbReference type="PANTHER" id="PTHR47191">
    <property type="entry name" value="OS05G0170800 PROTEIN"/>
    <property type="match status" value="1"/>
</dbReference>
<dbReference type="EMBL" id="HBFK01035902">
    <property type="protein sequence ID" value="CAD8755227.1"/>
    <property type="molecule type" value="Transcribed_RNA"/>
</dbReference>
<gene>
    <name evidence="4" type="ORF">HAND1043_LOCUS21735</name>
</gene>
<evidence type="ECO:0000256" key="1">
    <source>
        <dbReference type="SAM" id="MobiDB-lite"/>
    </source>
</evidence>
<feature type="compositionally biased region" description="Basic and acidic residues" evidence="1">
    <location>
        <begin position="33"/>
        <end position="59"/>
    </location>
</feature>
<dbReference type="InterPro" id="IPR007474">
    <property type="entry name" value="ApaG_domain"/>
</dbReference>
<dbReference type="SUPFAM" id="SSF110069">
    <property type="entry name" value="ApaG-like"/>
    <property type="match status" value="1"/>
</dbReference>
<protein>
    <recommendedName>
        <fullName evidence="5">Protein ApaG</fullName>
    </recommendedName>
</protein>
<dbReference type="InterPro" id="IPR001943">
    <property type="entry name" value="UVR_dom"/>
</dbReference>
<dbReference type="PROSITE" id="PS51087">
    <property type="entry name" value="APAG"/>
    <property type="match status" value="1"/>
</dbReference>
<feature type="domain" description="ApaG" evidence="3">
    <location>
        <begin position="93"/>
        <end position="232"/>
    </location>
</feature>
<dbReference type="PROSITE" id="PS50151">
    <property type="entry name" value="UVR"/>
    <property type="match status" value="1"/>
</dbReference>
<evidence type="ECO:0000259" key="2">
    <source>
        <dbReference type="PROSITE" id="PS50151"/>
    </source>
</evidence>